<dbReference type="InterPro" id="IPR011576">
    <property type="entry name" value="Pyridox_Oxase_N"/>
</dbReference>
<dbReference type="Proteomes" id="UP000239485">
    <property type="component" value="Unassembled WGS sequence"/>
</dbReference>
<feature type="domain" description="Pyridoxamine 5'-phosphate oxidase N-terminal" evidence="2">
    <location>
        <begin position="4"/>
        <end position="115"/>
    </location>
</feature>
<reference evidence="3 4" key="1">
    <citation type="submission" date="2018-02" db="EMBL/GenBank/DDBJ databases">
        <title>Genomic Encyclopedia of Archaeal and Bacterial Type Strains, Phase II (KMG-II): from individual species to whole genera.</title>
        <authorList>
            <person name="Goeker M."/>
        </authorList>
    </citation>
    <scope>NUCLEOTIDE SEQUENCE [LARGE SCALE GENOMIC DNA]</scope>
    <source>
        <strain evidence="3 4">DSM 22857</strain>
    </source>
</reference>
<protein>
    <submittedName>
        <fullName evidence="3">PPOX class probable F420-dependent enzyme</fullName>
    </submittedName>
</protein>
<gene>
    <name evidence="3" type="ORF">CLV92_103230</name>
</gene>
<evidence type="ECO:0000313" key="4">
    <source>
        <dbReference type="Proteomes" id="UP000239485"/>
    </source>
</evidence>
<comment type="caution">
    <text evidence="3">The sequence shown here is derived from an EMBL/GenBank/DDBJ whole genome shotgun (WGS) entry which is preliminary data.</text>
</comment>
<name>A0A2S6IU77_9ACTN</name>
<proteinExistence type="predicted"/>
<dbReference type="SUPFAM" id="SSF50475">
    <property type="entry name" value="FMN-binding split barrel"/>
    <property type="match status" value="1"/>
</dbReference>
<dbReference type="Gene3D" id="2.30.110.10">
    <property type="entry name" value="Electron Transport, Fmn-binding Protein, Chain A"/>
    <property type="match status" value="1"/>
</dbReference>
<dbReference type="EMBL" id="PTJD01000003">
    <property type="protein sequence ID" value="PPK97695.1"/>
    <property type="molecule type" value="Genomic_DNA"/>
</dbReference>
<keyword evidence="1" id="KW-0560">Oxidoreductase</keyword>
<evidence type="ECO:0000259" key="2">
    <source>
        <dbReference type="Pfam" id="PF01243"/>
    </source>
</evidence>
<dbReference type="InterPro" id="IPR052019">
    <property type="entry name" value="F420H2_bilvrd_red/Heme_oxyg"/>
</dbReference>
<evidence type="ECO:0000256" key="1">
    <source>
        <dbReference type="ARBA" id="ARBA00023002"/>
    </source>
</evidence>
<dbReference type="GO" id="GO:0070967">
    <property type="term" value="F:coenzyme F420 binding"/>
    <property type="evidence" value="ECO:0007669"/>
    <property type="project" value="TreeGrafter"/>
</dbReference>
<dbReference type="GO" id="GO:0016627">
    <property type="term" value="F:oxidoreductase activity, acting on the CH-CH group of donors"/>
    <property type="evidence" value="ECO:0007669"/>
    <property type="project" value="TreeGrafter"/>
</dbReference>
<organism evidence="3 4">
    <name type="scientific">Kineococcus xinjiangensis</name>
    <dbReference type="NCBI Taxonomy" id="512762"/>
    <lineage>
        <taxon>Bacteria</taxon>
        <taxon>Bacillati</taxon>
        <taxon>Actinomycetota</taxon>
        <taxon>Actinomycetes</taxon>
        <taxon>Kineosporiales</taxon>
        <taxon>Kineosporiaceae</taxon>
        <taxon>Kineococcus</taxon>
    </lineage>
</organism>
<keyword evidence="4" id="KW-1185">Reference proteome</keyword>
<dbReference type="AlphaFoldDB" id="A0A2S6IU77"/>
<accession>A0A2S6IU77</accession>
<dbReference type="InterPro" id="IPR012349">
    <property type="entry name" value="Split_barrel_FMN-bd"/>
</dbReference>
<dbReference type="Pfam" id="PF01243">
    <property type="entry name" value="PNPOx_N"/>
    <property type="match status" value="1"/>
</dbReference>
<evidence type="ECO:0000313" key="3">
    <source>
        <dbReference type="EMBL" id="PPK97695.1"/>
    </source>
</evidence>
<sequence>MAREHNVWLCTLRADGSAHVTPVWFVYDGGTWWVGCDGHSVKVRNVLADARVSLALEDGTAPVVAEGLTRVHRDAFPERIVAAFAGKYGGWDVRHRPRPDAERVLLEIPVSRWLLTGAAQ</sequence>
<dbReference type="PANTHER" id="PTHR35176">
    <property type="entry name" value="HEME OXYGENASE HI_0854-RELATED"/>
    <property type="match status" value="1"/>
</dbReference>
<dbReference type="PANTHER" id="PTHR35176:SF6">
    <property type="entry name" value="HEME OXYGENASE HI_0854-RELATED"/>
    <property type="match status" value="1"/>
</dbReference>
<dbReference type="GO" id="GO:0005829">
    <property type="term" value="C:cytosol"/>
    <property type="evidence" value="ECO:0007669"/>
    <property type="project" value="TreeGrafter"/>
</dbReference>